<protein>
    <submittedName>
        <fullName evidence="1">Uncharacterized protein</fullName>
    </submittedName>
</protein>
<evidence type="ECO:0000313" key="1">
    <source>
        <dbReference type="EMBL" id="MBT4870736.1"/>
    </source>
</evidence>
<feature type="non-terminal residue" evidence="1">
    <location>
        <position position="54"/>
    </location>
</feature>
<dbReference type="AlphaFoldDB" id="A0A8T5GGV7"/>
<reference evidence="1" key="1">
    <citation type="journal article" date="2021" name="ISME J.">
        <title>Mercury methylation by metabolically versatile and cosmopolitan marine bacteria.</title>
        <authorList>
            <person name="Lin H."/>
            <person name="Ascher D.B."/>
            <person name="Myung Y."/>
            <person name="Lamborg C.H."/>
            <person name="Hallam S.J."/>
            <person name="Gionfriddo C.M."/>
            <person name="Holt K.E."/>
            <person name="Moreau J.W."/>
        </authorList>
    </citation>
    <scope>NUCLEOTIDE SEQUENCE</scope>
    <source>
        <strain evidence="1">SI075_bin30</strain>
    </source>
</reference>
<organism evidence="1 2">
    <name type="scientific">Candidatus Iainarchaeum sp</name>
    <dbReference type="NCBI Taxonomy" id="3101447"/>
    <lineage>
        <taxon>Archaea</taxon>
        <taxon>Candidatus Iainarchaeota</taxon>
        <taxon>Candidatus Iainarchaeia</taxon>
        <taxon>Candidatus Iainarchaeales</taxon>
        <taxon>Candidatus Iainarchaeaceae</taxon>
        <taxon>Candidatus Iainarchaeum</taxon>
    </lineage>
</organism>
<proteinExistence type="predicted"/>
<name>A0A8T5GGV7_9ARCH</name>
<evidence type="ECO:0000313" key="2">
    <source>
        <dbReference type="Proteomes" id="UP000722459"/>
    </source>
</evidence>
<comment type="caution">
    <text evidence="1">The sequence shown here is derived from an EMBL/GenBank/DDBJ whole genome shotgun (WGS) entry which is preliminary data.</text>
</comment>
<dbReference type="EMBL" id="JABJNZ010000056">
    <property type="protein sequence ID" value="MBT4870736.1"/>
    <property type="molecule type" value="Genomic_DNA"/>
</dbReference>
<gene>
    <name evidence="1" type="ORF">HON47_04130</name>
</gene>
<accession>A0A8T5GGV7</accession>
<dbReference type="Gene3D" id="3.40.50.2000">
    <property type="entry name" value="Glycogen Phosphorylase B"/>
    <property type="match status" value="1"/>
</dbReference>
<sequence length="54" mass="5907">MKVAIVTPFNDPEVGACVVRVRALKKYFLEKGAEVDVLAPKRKGASGKERYASL</sequence>
<dbReference type="Proteomes" id="UP000722459">
    <property type="component" value="Unassembled WGS sequence"/>
</dbReference>